<reference evidence="2" key="1">
    <citation type="journal article" date="2015" name="Nature">
        <title>Complex archaea that bridge the gap between prokaryotes and eukaryotes.</title>
        <authorList>
            <person name="Spang A."/>
            <person name="Saw J.H."/>
            <person name="Jorgensen S.L."/>
            <person name="Zaremba-Niedzwiedzka K."/>
            <person name="Martijn J."/>
            <person name="Lind A.E."/>
            <person name="van Eijk R."/>
            <person name="Schleper C."/>
            <person name="Guy L."/>
            <person name="Ettema T.J."/>
        </authorList>
    </citation>
    <scope>NUCLEOTIDE SEQUENCE</scope>
</reference>
<accession>A0A0F8YZS7</accession>
<sequence>MKIKIIEISNKDAHFGSKDTIIGKILEVHSKEQPSAALDYHGPGYSKVGGDLVGCGFEDPYYYFAAIKYKEIKEDEPDNKETNPGGKQIELDYTANSSSADPVGG</sequence>
<evidence type="ECO:0000313" key="2">
    <source>
        <dbReference type="EMBL" id="KKK86923.1"/>
    </source>
</evidence>
<evidence type="ECO:0000256" key="1">
    <source>
        <dbReference type="SAM" id="MobiDB-lite"/>
    </source>
</evidence>
<dbReference type="EMBL" id="LAZR01050636">
    <property type="protein sequence ID" value="KKK86923.1"/>
    <property type="molecule type" value="Genomic_DNA"/>
</dbReference>
<feature type="compositionally biased region" description="Polar residues" evidence="1">
    <location>
        <begin position="94"/>
        <end position="105"/>
    </location>
</feature>
<dbReference type="AlphaFoldDB" id="A0A0F8YZS7"/>
<name>A0A0F8YZS7_9ZZZZ</name>
<comment type="caution">
    <text evidence="2">The sequence shown here is derived from an EMBL/GenBank/DDBJ whole genome shotgun (WGS) entry which is preliminary data.</text>
</comment>
<proteinExistence type="predicted"/>
<organism evidence="2">
    <name type="scientific">marine sediment metagenome</name>
    <dbReference type="NCBI Taxonomy" id="412755"/>
    <lineage>
        <taxon>unclassified sequences</taxon>
        <taxon>metagenomes</taxon>
        <taxon>ecological metagenomes</taxon>
    </lineage>
</organism>
<feature type="region of interest" description="Disordered" evidence="1">
    <location>
        <begin position="74"/>
        <end position="105"/>
    </location>
</feature>
<gene>
    <name evidence="2" type="ORF">LCGC14_2758360</name>
</gene>
<protein>
    <submittedName>
        <fullName evidence="2">Uncharacterized protein</fullName>
    </submittedName>
</protein>